<dbReference type="AlphaFoldDB" id="A0A1L7D4E6"/>
<dbReference type="KEGG" id="cpho:CPHO_08270"/>
<protein>
    <submittedName>
        <fullName evidence="1">Uncharacterized protein</fullName>
    </submittedName>
</protein>
<evidence type="ECO:0000313" key="1">
    <source>
        <dbReference type="EMBL" id="APT92881.1"/>
    </source>
</evidence>
<accession>A0A1L7D4E6</accession>
<dbReference type="STRING" id="161895.CPHO_08270"/>
<proteinExistence type="predicted"/>
<dbReference type="Proteomes" id="UP000185491">
    <property type="component" value="Chromosome"/>
</dbReference>
<sequence>MTTEIEFINPIQEYVLRPQSQGGWLKVTDTNTTTAVGEHYMPLPKGNLELVLTWTGRAGLWFFYLPDGVYDSRVQAITIPAQSDRVSQTARVSLPIDSDEAKCYASTGAGQNAYRAGLKIIRTNFTT</sequence>
<evidence type="ECO:0000313" key="2">
    <source>
        <dbReference type="Proteomes" id="UP000185491"/>
    </source>
</evidence>
<keyword evidence="2" id="KW-1185">Reference proteome</keyword>
<organism evidence="1 2">
    <name type="scientific">Corynebacterium phocae</name>
    <dbReference type="NCBI Taxonomy" id="161895"/>
    <lineage>
        <taxon>Bacteria</taxon>
        <taxon>Bacillati</taxon>
        <taxon>Actinomycetota</taxon>
        <taxon>Actinomycetes</taxon>
        <taxon>Mycobacteriales</taxon>
        <taxon>Corynebacteriaceae</taxon>
        <taxon>Corynebacterium</taxon>
    </lineage>
</organism>
<gene>
    <name evidence="1" type="ORF">CPHO_08270</name>
</gene>
<reference evidence="1 2" key="1">
    <citation type="submission" date="2014-08" db="EMBL/GenBank/DDBJ databases">
        <title>Complete genome sequence of Corynebacterium phocae M408/89/1(T)(=DSM 44612(T)), isolated from the common seal (Phoca vitulina).</title>
        <authorList>
            <person name="Ruckert C."/>
            <person name="Albersmeier A."/>
            <person name="Winkler A."/>
            <person name="Kalinowski J."/>
        </authorList>
    </citation>
    <scope>NUCLEOTIDE SEQUENCE [LARGE SCALE GENOMIC DNA]</scope>
    <source>
        <strain evidence="1 2">M408/89/1</strain>
    </source>
</reference>
<name>A0A1L7D4E6_9CORY</name>
<dbReference type="RefSeq" id="WP_075734837.1">
    <property type="nucleotide sequence ID" value="NZ_CP009249.1"/>
</dbReference>
<dbReference type="EMBL" id="CP009249">
    <property type="protein sequence ID" value="APT92881.1"/>
    <property type="molecule type" value="Genomic_DNA"/>
</dbReference>